<dbReference type="EMBL" id="MU004186">
    <property type="protein sequence ID" value="KAF2497432.1"/>
    <property type="molecule type" value="Genomic_DNA"/>
</dbReference>
<dbReference type="GO" id="GO:0000171">
    <property type="term" value="F:ribonuclease MRP activity"/>
    <property type="evidence" value="ECO:0007669"/>
    <property type="project" value="TreeGrafter"/>
</dbReference>
<feature type="region of interest" description="Disordered" evidence="1">
    <location>
        <begin position="51"/>
        <end position="97"/>
    </location>
</feature>
<evidence type="ECO:0000313" key="3">
    <source>
        <dbReference type="Proteomes" id="UP000799750"/>
    </source>
</evidence>
<accession>A0A6A6QZB1</accession>
<feature type="compositionally biased region" description="Basic residues" evidence="1">
    <location>
        <begin position="64"/>
        <end position="73"/>
    </location>
</feature>
<gene>
    <name evidence="2" type="ORF">BU16DRAFT_505789</name>
</gene>
<organism evidence="2 3">
    <name type="scientific">Lophium mytilinum</name>
    <dbReference type="NCBI Taxonomy" id="390894"/>
    <lineage>
        <taxon>Eukaryota</taxon>
        <taxon>Fungi</taxon>
        <taxon>Dikarya</taxon>
        <taxon>Ascomycota</taxon>
        <taxon>Pezizomycotina</taxon>
        <taxon>Dothideomycetes</taxon>
        <taxon>Pleosporomycetidae</taxon>
        <taxon>Mytilinidiales</taxon>
        <taxon>Mytilinidiaceae</taxon>
        <taxon>Lophium</taxon>
    </lineage>
</organism>
<dbReference type="AlphaFoldDB" id="A0A6A6QZB1"/>
<dbReference type="GO" id="GO:0005655">
    <property type="term" value="C:nucleolar ribonuclease P complex"/>
    <property type="evidence" value="ECO:0007669"/>
    <property type="project" value="TreeGrafter"/>
</dbReference>
<sequence>MAPPGTGASKKGQKQVFKLDSPFTETIIPPIADNDKDIILDMLCNLLTPIGRHRSTHIPPSKGRSNRISKRKRAAQDPPSVPSQEPPPPPPPALSAHLTIGLNATTRHLEALAAQYGPSLKSPAKRSEAEQPAPPRALALVLIPHPNPPSSLIHAHIPTLVALSSPPRQSSSGQESEVDKVAAERQPARLVSLPTSSEARLASALHLPRLSALGILEGAPGADALIEFVRQRVAFVEVGWLREAGLEEVGEGGGWGGIKVKVSKEGGGKET</sequence>
<dbReference type="GO" id="GO:0005829">
    <property type="term" value="C:cytosol"/>
    <property type="evidence" value="ECO:0007669"/>
    <property type="project" value="TreeGrafter"/>
</dbReference>
<feature type="compositionally biased region" description="Pro residues" evidence="1">
    <location>
        <begin position="79"/>
        <end position="93"/>
    </location>
</feature>
<proteinExistence type="predicted"/>
<evidence type="ECO:0000256" key="1">
    <source>
        <dbReference type="SAM" id="MobiDB-lite"/>
    </source>
</evidence>
<dbReference type="Proteomes" id="UP000799750">
    <property type="component" value="Unassembled WGS sequence"/>
</dbReference>
<protein>
    <submittedName>
        <fullName evidence="2">Uncharacterized protein</fullName>
    </submittedName>
</protein>
<dbReference type="GO" id="GO:0004526">
    <property type="term" value="F:ribonuclease P activity"/>
    <property type="evidence" value="ECO:0007669"/>
    <property type="project" value="TreeGrafter"/>
</dbReference>
<feature type="region of interest" description="Disordered" evidence="1">
    <location>
        <begin position="163"/>
        <end position="183"/>
    </location>
</feature>
<dbReference type="GO" id="GO:0008033">
    <property type="term" value="P:tRNA processing"/>
    <property type="evidence" value="ECO:0007669"/>
    <property type="project" value="InterPro"/>
</dbReference>
<feature type="compositionally biased region" description="Polar residues" evidence="1">
    <location>
        <begin position="166"/>
        <end position="175"/>
    </location>
</feature>
<keyword evidence="3" id="KW-1185">Reference proteome</keyword>
<reference evidence="2" key="1">
    <citation type="journal article" date="2020" name="Stud. Mycol.">
        <title>101 Dothideomycetes genomes: a test case for predicting lifestyles and emergence of pathogens.</title>
        <authorList>
            <person name="Haridas S."/>
            <person name="Albert R."/>
            <person name="Binder M."/>
            <person name="Bloem J."/>
            <person name="Labutti K."/>
            <person name="Salamov A."/>
            <person name="Andreopoulos B."/>
            <person name="Baker S."/>
            <person name="Barry K."/>
            <person name="Bills G."/>
            <person name="Bluhm B."/>
            <person name="Cannon C."/>
            <person name="Castanera R."/>
            <person name="Culley D."/>
            <person name="Daum C."/>
            <person name="Ezra D."/>
            <person name="Gonzalez J."/>
            <person name="Henrissat B."/>
            <person name="Kuo A."/>
            <person name="Liang C."/>
            <person name="Lipzen A."/>
            <person name="Lutzoni F."/>
            <person name="Magnuson J."/>
            <person name="Mondo S."/>
            <person name="Nolan M."/>
            <person name="Ohm R."/>
            <person name="Pangilinan J."/>
            <person name="Park H.-J."/>
            <person name="Ramirez L."/>
            <person name="Alfaro M."/>
            <person name="Sun H."/>
            <person name="Tritt A."/>
            <person name="Yoshinaga Y."/>
            <person name="Zwiers L.-H."/>
            <person name="Turgeon B."/>
            <person name="Goodwin S."/>
            <person name="Spatafora J."/>
            <person name="Crous P."/>
            <person name="Grigoriev I."/>
        </authorList>
    </citation>
    <scope>NUCLEOTIDE SEQUENCE</scope>
    <source>
        <strain evidence="2">CBS 269.34</strain>
    </source>
</reference>
<name>A0A6A6QZB1_9PEZI</name>
<evidence type="ECO:0000313" key="2">
    <source>
        <dbReference type="EMBL" id="KAF2497432.1"/>
    </source>
</evidence>
<dbReference type="GO" id="GO:0034965">
    <property type="term" value="P:intronic box C/D snoRNA processing"/>
    <property type="evidence" value="ECO:0007669"/>
    <property type="project" value="TreeGrafter"/>
</dbReference>
<dbReference type="InterPro" id="IPR013241">
    <property type="entry name" value="RNase_P_Pop3"/>
</dbReference>
<dbReference type="GO" id="GO:0000172">
    <property type="term" value="C:ribonuclease MRP complex"/>
    <property type="evidence" value="ECO:0007669"/>
    <property type="project" value="TreeGrafter"/>
</dbReference>
<dbReference type="GO" id="GO:0006364">
    <property type="term" value="P:rRNA processing"/>
    <property type="evidence" value="ECO:0007669"/>
    <property type="project" value="InterPro"/>
</dbReference>
<dbReference type="OrthoDB" id="20109at2759"/>
<dbReference type="PANTHER" id="PTHR28272:SF1">
    <property type="entry name" value="RIBONUCLEASES P_MRP PROTEIN SUBUNIT POP3"/>
    <property type="match status" value="1"/>
</dbReference>
<dbReference type="PANTHER" id="PTHR28272">
    <property type="entry name" value="RIBONUCLEASES P/MRP PROTEIN SUBUNIT POP3"/>
    <property type="match status" value="1"/>
</dbReference>